<gene>
    <name evidence="3" type="ORF">EZV62_015907</name>
</gene>
<accession>A0A5C7HMU2</accession>
<feature type="region of interest" description="Disordered" evidence="1">
    <location>
        <begin position="1"/>
        <end position="41"/>
    </location>
</feature>
<dbReference type="GO" id="GO:0004523">
    <property type="term" value="F:RNA-DNA hybrid ribonuclease activity"/>
    <property type="evidence" value="ECO:0007669"/>
    <property type="project" value="InterPro"/>
</dbReference>
<reference evidence="4" key="1">
    <citation type="journal article" date="2019" name="Gigascience">
        <title>De novo genome assembly of the endangered Acer yangbiense, a plant species with extremely small populations endemic to Yunnan Province, China.</title>
        <authorList>
            <person name="Yang J."/>
            <person name="Wariss H.M."/>
            <person name="Tao L."/>
            <person name="Zhang R."/>
            <person name="Yun Q."/>
            <person name="Hollingsworth P."/>
            <person name="Dao Z."/>
            <person name="Luo G."/>
            <person name="Guo H."/>
            <person name="Ma Y."/>
            <person name="Sun W."/>
        </authorList>
    </citation>
    <scope>NUCLEOTIDE SEQUENCE [LARGE SCALE GENOMIC DNA]</scope>
    <source>
        <strain evidence="4">cv. Malutang</strain>
    </source>
</reference>
<protein>
    <recommendedName>
        <fullName evidence="2">RNase H type-1 domain-containing protein</fullName>
    </recommendedName>
</protein>
<comment type="caution">
    <text evidence="3">The sequence shown here is derived from an EMBL/GenBank/DDBJ whole genome shotgun (WGS) entry which is preliminary data.</text>
</comment>
<organism evidence="3 4">
    <name type="scientific">Acer yangbiense</name>
    <dbReference type="NCBI Taxonomy" id="1000413"/>
    <lineage>
        <taxon>Eukaryota</taxon>
        <taxon>Viridiplantae</taxon>
        <taxon>Streptophyta</taxon>
        <taxon>Embryophyta</taxon>
        <taxon>Tracheophyta</taxon>
        <taxon>Spermatophyta</taxon>
        <taxon>Magnoliopsida</taxon>
        <taxon>eudicotyledons</taxon>
        <taxon>Gunneridae</taxon>
        <taxon>Pentapetalae</taxon>
        <taxon>rosids</taxon>
        <taxon>malvids</taxon>
        <taxon>Sapindales</taxon>
        <taxon>Sapindaceae</taxon>
        <taxon>Hippocastanoideae</taxon>
        <taxon>Acereae</taxon>
        <taxon>Acer</taxon>
    </lineage>
</organism>
<evidence type="ECO:0000313" key="4">
    <source>
        <dbReference type="Proteomes" id="UP000323000"/>
    </source>
</evidence>
<feature type="compositionally biased region" description="Basic and acidic residues" evidence="1">
    <location>
        <begin position="7"/>
        <end position="25"/>
    </location>
</feature>
<dbReference type="PANTHER" id="PTHR47074">
    <property type="entry name" value="BNAC02G40300D PROTEIN"/>
    <property type="match status" value="1"/>
</dbReference>
<dbReference type="PANTHER" id="PTHR47074:SF11">
    <property type="entry name" value="REVERSE TRANSCRIPTASE-LIKE PROTEIN"/>
    <property type="match status" value="1"/>
</dbReference>
<dbReference type="Proteomes" id="UP000323000">
    <property type="component" value="Chromosome 7"/>
</dbReference>
<keyword evidence="4" id="KW-1185">Reference proteome</keyword>
<dbReference type="InterPro" id="IPR052929">
    <property type="entry name" value="RNase_H-like_EbsB-rel"/>
</dbReference>
<evidence type="ECO:0000259" key="2">
    <source>
        <dbReference type="Pfam" id="PF13456"/>
    </source>
</evidence>
<dbReference type="AlphaFoldDB" id="A0A5C7HMU2"/>
<evidence type="ECO:0000256" key="1">
    <source>
        <dbReference type="SAM" id="MobiDB-lite"/>
    </source>
</evidence>
<name>A0A5C7HMU2_9ROSI</name>
<dbReference type="EMBL" id="VAHF01000007">
    <property type="protein sequence ID" value="TXG58078.1"/>
    <property type="molecule type" value="Genomic_DNA"/>
</dbReference>
<feature type="domain" description="RNase H type-1" evidence="2">
    <location>
        <begin position="297"/>
        <end position="415"/>
    </location>
</feature>
<dbReference type="OrthoDB" id="1305855at2759"/>
<sequence>MSSGGSSDKERTLGESSGRDSDERFKKHMASSDFLKGRSGCSETASSLKDRAVLLERFNPVKPSKIERKENMCVDGPLSGQIVEVMVEAQEAKKDAIVDQSTSLVTAEFGSVLGQTEKAQCNTSGRPEISNQSLSLGLAEGRGPSILAEDLRAKMDICTQHLSAWSKSRFGDIRRKIEDKYREIECLYKRCRETSVMRKIKSLERKDIFCLFSSTHPIDDLNLFCMIVWSIWDSRNLVSILGKEMNPDQVISKAENLLFEFHKSIDAVSPVVGPSSRPNPCGDWVAPPPGWLKLNSAVVSKSSSRSSLLGTVIRDDKGKIIAARARKIKGFFSKETGVLLSLREGLLLAKFLEVPVGMVEVDFSPVISILFSSGQYLGDASFVIRDIKALMADIGVRVCQVTSPVGNSLARNLGKSAFSSSREGLLLDVNILCKLFNGY</sequence>
<dbReference type="Pfam" id="PF13456">
    <property type="entry name" value="RVT_3"/>
    <property type="match status" value="1"/>
</dbReference>
<evidence type="ECO:0000313" key="3">
    <source>
        <dbReference type="EMBL" id="TXG58078.1"/>
    </source>
</evidence>
<proteinExistence type="predicted"/>
<dbReference type="GO" id="GO:0003676">
    <property type="term" value="F:nucleic acid binding"/>
    <property type="evidence" value="ECO:0007669"/>
    <property type="project" value="InterPro"/>
</dbReference>
<dbReference type="InterPro" id="IPR002156">
    <property type="entry name" value="RNaseH_domain"/>
</dbReference>